<sequence length="141" mass="16451">MIHVSQKKLDKSYRHLKQECKKNHTDSNAKLLLFIYAIECGIKALLLKRKNMADTFVLQNNEGTANLTHDLQALLCNLHAPYRFSSDFKFLTRSKTPETVPVKDLHQALRYGGTFYNREDKDKLKKKLDQIDSWLQEALTR</sequence>
<dbReference type="RefSeq" id="WP_080800738.1">
    <property type="nucleotide sequence ID" value="NZ_LT828541.1"/>
</dbReference>
<evidence type="ECO:0008006" key="3">
    <source>
        <dbReference type="Google" id="ProtNLM"/>
    </source>
</evidence>
<name>A0A1W1HGU0_9BACT</name>
<keyword evidence="2" id="KW-1185">Reference proteome</keyword>
<reference evidence="1 2" key="1">
    <citation type="submission" date="2017-03" db="EMBL/GenBank/DDBJ databases">
        <authorList>
            <person name="Afonso C.L."/>
            <person name="Miller P.J."/>
            <person name="Scott M.A."/>
            <person name="Spackman E."/>
            <person name="Goraichik I."/>
            <person name="Dimitrov K.M."/>
            <person name="Suarez D.L."/>
            <person name="Swayne D.E."/>
        </authorList>
    </citation>
    <scope>NUCLEOTIDE SEQUENCE [LARGE SCALE GENOMIC DNA]</scope>
    <source>
        <strain evidence="1">PRJEB14757</strain>
    </source>
</reference>
<dbReference type="OrthoDB" id="5420191at2"/>
<accession>A0A1W1HGU0</accession>
<organism evidence="1 2">
    <name type="scientific">Desulfamplus magnetovallimortis</name>
    <dbReference type="NCBI Taxonomy" id="1246637"/>
    <lineage>
        <taxon>Bacteria</taxon>
        <taxon>Pseudomonadati</taxon>
        <taxon>Thermodesulfobacteriota</taxon>
        <taxon>Desulfobacteria</taxon>
        <taxon>Desulfobacterales</taxon>
        <taxon>Desulfobacteraceae</taxon>
        <taxon>Desulfamplus</taxon>
    </lineage>
</organism>
<gene>
    <name evidence="1" type="ORF">MTBBW1_410072</name>
</gene>
<dbReference type="STRING" id="1246637.MTBBW1_410072"/>
<evidence type="ECO:0000313" key="2">
    <source>
        <dbReference type="Proteomes" id="UP000191931"/>
    </source>
</evidence>
<dbReference type="Proteomes" id="UP000191931">
    <property type="component" value="Unassembled WGS sequence"/>
</dbReference>
<proteinExistence type="predicted"/>
<evidence type="ECO:0000313" key="1">
    <source>
        <dbReference type="EMBL" id="SLM31717.1"/>
    </source>
</evidence>
<dbReference type="EMBL" id="FWEV01000283">
    <property type="protein sequence ID" value="SLM31717.1"/>
    <property type="molecule type" value="Genomic_DNA"/>
</dbReference>
<dbReference type="AlphaFoldDB" id="A0A1W1HGU0"/>
<protein>
    <recommendedName>
        <fullName evidence="3">HEPN domain-containing protein</fullName>
    </recommendedName>
</protein>